<accession>A0A9N9AD43</accession>
<comment type="caution">
    <text evidence="2">The sequence shown here is derived from an EMBL/GenBank/DDBJ whole genome shotgun (WGS) entry which is preliminary data.</text>
</comment>
<keyword evidence="3" id="KW-1185">Reference proteome</keyword>
<dbReference type="AlphaFoldDB" id="A0A9N9AD43"/>
<evidence type="ECO:0000256" key="1">
    <source>
        <dbReference type="SAM" id="MobiDB-lite"/>
    </source>
</evidence>
<proteinExistence type="predicted"/>
<sequence>MSQEIIKKGCQSYTFKEKANVVQYALHESNLRSTTKFGLDKTQVGLWVMKLKDKLNEIDHSKSCHLEGSGRERFFPDKEAQLYRWMSEMKDSEIYYNEILDNTNEAYENNPDIDSDDSGENEEDFEYKENHDATIEENEDVLLFTID</sequence>
<organism evidence="2 3">
    <name type="scientific">Racocetra fulgida</name>
    <dbReference type="NCBI Taxonomy" id="60492"/>
    <lineage>
        <taxon>Eukaryota</taxon>
        <taxon>Fungi</taxon>
        <taxon>Fungi incertae sedis</taxon>
        <taxon>Mucoromycota</taxon>
        <taxon>Glomeromycotina</taxon>
        <taxon>Glomeromycetes</taxon>
        <taxon>Diversisporales</taxon>
        <taxon>Gigasporaceae</taxon>
        <taxon>Racocetra</taxon>
    </lineage>
</organism>
<reference evidence="2" key="1">
    <citation type="submission" date="2021-06" db="EMBL/GenBank/DDBJ databases">
        <authorList>
            <person name="Kallberg Y."/>
            <person name="Tangrot J."/>
            <person name="Rosling A."/>
        </authorList>
    </citation>
    <scope>NUCLEOTIDE SEQUENCE</scope>
    <source>
        <strain evidence="2">IN212</strain>
    </source>
</reference>
<evidence type="ECO:0000313" key="2">
    <source>
        <dbReference type="EMBL" id="CAG8524457.1"/>
    </source>
</evidence>
<dbReference type="Proteomes" id="UP000789396">
    <property type="component" value="Unassembled WGS sequence"/>
</dbReference>
<name>A0A9N9AD43_9GLOM</name>
<dbReference type="EMBL" id="CAJVPZ010003084">
    <property type="protein sequence ID" value="CAG8524457.1"/>
    <property type="molecule type" value="Genomic_DNA"/>
</dbReference>
<gene>
    <name evidence="2" type="ORF">RFULGI_LOCUS3507</name>
</gene>
<feature type="region of interest" description="Disordered" evidence="1">
    <location>
        <begin position="103"/>
        <end position="132"/>
    </location>
</feature>
<dbReference type="OrthoDB" id="2430075at2759"/>
<feature type="compositionally biased region" description="Acidic residues" evidence="1">
    <location>
        <begin position="111"/>
        <end position="126"/>
    </location>
</feature>
<protein>
    <submittedName>
        <fullName evidence="2">592_t:CDS:1</fullName>
    </submittedName>
</protein>
<evidence type="ECO:0000313" key="3">
    <source>
        <dbReference type="Proteomes" id="UP000789396"/>
    </source>
</evidence>